<name>A0ABV7CKQ2_9GAMM</name>
<evidence type="ECO:0000256" key="3">
    <source>
        <dbReference type="ARBA" id="ARBA00022824"/>
    </source>
</evidence>
<evidence type="ECO:0000256" key="4">
    <source>
        <dbReference type="ARBA" id="ARBA00022989"/>
    </source>
</evidence>
<evidence type="ECO:0000256" key="1">
    <source>
        <dbReference type="ARBA" id="ARBA00004389"/>
    </source>
</evidence>
<dbReference type="PANTHER" id="PTHR12154:SF4">
    <property type="entry name" value="UDP-N-ACETYLGLUCOSAMINE TRANSFERASE SUBUNIT ALG14 HOMOLOG"/>
    <property type="match status" value="1"/>
</dbReference>
<evidence type="ECO:0000313" key="6">
    <source>
        <dbReference type="EMBL" id="MFC3033095.1"/>
    </source>
</evidence>
<evidence type="ECO:0000256" key="5">
    <source>
        <dbReference type="ARBA" id="ARBA00023136"/>
    </source>
</evidence>
<dbReference type="PANTHER" id="PTHR12154">
    <property type="entry name" value="GLYCOSYL TRANSFERASE-RELATED"/>
    <property type="match status" value="1"/>
</dbReference>
<evidence type="ECO:0000256" key="2">
    <source>
        <dbReference type="ARBA" id="ARBA00022692"/>
    </source>
</evidence>
<sequence>MKKVVLLIYGEGGHRQEMKLLLEHIDTGTLDFISVGPAPLDESIRHVSLMDVRDKNKHSNLITLLIRNLSCLPMLYKIVKKYGVSGAISTGPGNAILPFILLRLLGKKTVFVETFCRFYTRSITGRVMYRIASDFYVQNKEQLVFYKNAKYSGRL</sequence>
<keyword evidence="4" id="KW-1133">Transmembrane helix</keyword>
<keyword evidence="7" id="KW-1185">Reference proteome</keyword>
<organism evidence="6 7">
    <name type="scientific">Pseudoalteromonas fenneropenaei</name>
    <dbReference type="NCBI Taxonomy" id="1737459"/>
    <lineage>
        <taxon>Bacteria</taxon>
        <taxon>Pseudomonadati</taxon>
        <taxon>Pseudomonadota</taxon>
        <taxon>Gammaproteobacteria</taxon>
        <taxon>Alteromonadales</taxon>
        <taxon>Pseudoalteromonadaceae</taxon>
        <taxon>Pseudoalteromonas</taxon>
    </lineage>
</organism>
<accession>A0ABV7CKQ2</accession>
<dbReference type="RefSeq" id="WP_377124220.1">
    <property type="nucleotide sequence ID" value="NZ_JBHRSD010000017.1"/>
</dbReference>
<dbReference type="Gene3D" id="3.40.50.2000">
    <property type="entry name" value="Glycogen Phosphorylase B"/>
    <property type="match status" value="1"/>
</dbReference>
<dbReference type="Proteomes" id="UP001595453">
    <property type="component" value="Unassembled WGS sequence"/>
</dbReference>
<gene>
    <name evidence="6" type="primary">pssD</name>
    <name evidence="6" type="ORF">ACFOEE_11230</name>
</gene>
<protein>
    <submittedName>
        <fullName evidence="6">PssD/Cps14F family polysaccharide biosynthesis glycosyltransferase</fullName>
    </submittedName>
</protein>
<keyword evidence="5" id="KW-0472">Membrane</keyword>
<proteinExistence type="predicted"/>
<dbReference type="EMBL" id="JBHRSD010000017">
    <property type="protein sequence ID" value="MFC3033095.1"/>
    <property type="molecule type" value="Genomic_DNA"/>
</dbReference>
<keyword evidence="3" id="KW-0256">Endoplasmic reticulum</keyword>
<keyword evidence="2" id="KW-0812">Transmembrane</keyword>
<evidence type="ECO:0000313" key="7">
    <source>
        <dbReference type="Proteomes" id="UP001595453"/>
    </source>
</evidence>
<dbReference type="NCBIfam" id="NF041549">
    <property type="entry name" value="PssD"/>
    <property type="match status" value="1"/>
</dbReference>
<reference evidence="7" key="1">
    <citation type="journal article" date="2019" name="Int. J. Syst. Evol. Microbiol.">
        <title>The Global Catalogue of Microorganisms (GCM) 10K type strain sequencing project: providing services to taxonomists for standard genome sequencing and annotation.</title>
        <authorList>
            <consortium name="The Broad Institute Genomics Platform"/>
            <consortium name="The Broad Institute Genome Sequencing Center for Infectious Disease"/>
            <person name="Wu L."/>
            <person name="Ma J."/>
        </authorList>
    </citation>
    <scope>NUCLEOTIDE SEQUENCE [LARGE SCALE GENOMIC DNA]</scope>
    <source>
        <strain evidence="7">KCTC 42730</strain>
    </source>
</reference>
<dbReference type="InterPro" id="IPR013969">
    <property type="entry name" value="Oligosacch_biosynth_Alg14"/>
</dbReference>
<dbReference type="Pfam" id="PF08660">
    <property type="entry name" value="Alg14"/>
    <property type="match status" value="1"/>
</dbReference>
<comment type="caution">
    <text evidence="6">The sequence shown here is derived from an EMBL/GenBank/DDBJ whole genome shotgun (WGS) entry which is preliminary data.</text>
</comment>
<comment type="subcellular location">
    <subcellularLocation>
        <location evidence="1">Endoplasmic reticulum membrane</location>
        <topology evidence="1">Single-pass membrane protein</topology>
    </subcellularLocation>
</comment>